<evidence type="ECO:0000313" key="7">
    <source>
        <dbReference type="EMBL" id="SHL66314.1"/>
    </source>
</evidence>
<dbReference type="SUPFAM" id="SSF46785">
    <property type="entry name" value="Winged helix' DNA-binding domain"/>
    <property type="match status" value="1"/>
</dbReference>
<dbReference type="InterPro" id="IPR058163">
    <property type="entry name" value="LysR-type_TF_proteobact-type"/>
</dbReference>
<dbReference type="InterPro" id="IPR005119">
    <property type="entry name" value="LysR_subst-bd"/>
</dbReference>
<comment type="similarity">
    <text evidence="1">Belongs to the LysR transcriptional regulatory family.</text>
</comment>
<dbReference type="EMBL" id="BJXU01000125">
    <property type="protein sequence ID" value="GEN25079.1"/>
    <property type="molecule type" value="Genomic_DNA"/>
</dbReference>
<dbReference type="GO" id="GO:0043565">
    <property type="term" value="F:sequence-specific DNA binding"/>
    <property type="evidence" value="ECO:0007669"/>
    <property type="project" value="TreeGrafter"/>
</dbReference>
<evidence type="ECO:0000313" key="9">
    <source>
        <dbReference type="Proteomes" id="UP000321726"/>
    </source>
</evidence>
<reference evidence="7 8" key="1">
    <citation type="submission" date="2016-11" db="EMBL/GenBank/DDBJ databases">
        <authorList>
            <person name="Jaros S."/>
            <person name="Januszkiewicz K."/>
            <person name="Wedrychowicz H."/>
        </authorList>
    </citation>
    <scope>NUCLEOTIDE SEQUENCE [LARGE SCALE GENOMIC DNA]</scope>
    <source>
        <strain evidence="7 8">DSM 4740</strain>
    </source>
</reference>
<evidence type="ECO:0000256" key="4">
    <source>
        <dbReference type="ARBA" id="ARBA00023163"/>
    </source>
</evidence>
<organism evidence="7 8">
    <name type="scientific">Halomonas cupida</name>
    <dbReference type="NCBI Taxonomy" id="44933"/>
    <lineage>
        <taxon>Bacteria</taxon>
        <taxon>Pseudomonadati</taxon>
        <taxon>Pseudomonadota</taxon>
        <taxon>Gammaproteobacteria</taxon>
        <taxon>Oceanospirillales</taxon>
        <taxon>Halomonadaceae</taxon>
        <taxon>Halomonas</taxon>
    </lineage>
</organism>
<keyword evidence="4" id="KW-0804">Transcription</keyword>
<dbReference type="GO" id="GO:0006351">
    <property type="term" value="P:DNA-templated transcription"/>
    <property type="evidence" value="ECO:0007669"/>
    <property type="project" value="TreeGrafter"/>
</dbReference>
<dbReference type="PROSITE" id="PS50931">
    <property type="entry name" value="HTH_LYSR"/>
    <property type="match status" value="1"/>
</dbReference>
<accession>A0A1M7CGL3</accession>
<dbReference type="GO" id="GO:0003700">
    <property type="term" value="F:DNA-binding transcription factor activity"/>
    <property type="evidence" value="ECO:0007669"/>
    <property type="project" value="InterPro"/>
</dbReference>
<keyword evidence="2" id="KW-0805">Transcription regulation</keyword>
<evidence type="ECO:0000313" key="6">
    <source>
        <dbReference type="EMBL" id="GEN25079.1"/>
    </source>
</evidence>
<dbReference type="RefSeq" id="WP_234986779.1">
    <property type="nucleotide sequence ID" value="NZ_BJXU01000125.1"/>
</dbReference>
<dbReference type="InterPro" id="IPR000847">
    <property type="entry name" value="LysR_HTH_N"/>
</dbReference>
<keyword evidence="9" id="KW-1185">Reference proteome</keyword>
<dbReference type="SUPFAM" id="SSF53850">
    <property type="entry name" value="Periplasmic binding protein-like II"/>
    <property type="match status" value="1"/>
</dbReference>
<dbReference type="Proteomes" id="UP000184123">
    <property type="component" value="Unassembled WGS sequence"/>
</dbReference>
<dbReference type="EMBL" id="FRCA01000002">
    <property type="protein sequence ID" value="SHL66314.1"/>
    <property type="molecule type" value="Genomic_DNA"/>
</dbReference>
<dbReference type="PANTHER" id="PTHR30537">
    <property type="entry name" value="HTH-TYPE TRANSCRIPTIONAL REGULATOR"/>
    <property type="match status" value="1"/>
</dbReference>
<sequence length="334" mass="35887">MAGPDSRDLTDLPSLNALRAFDAVASGQSVSRAAEVLHVTHGAVSRQIRQLETQLGIALFERAGRGLVLTVAGHQLAVATRQHFSGLARTCRELSRADGKAPLVLSCPGSFLARWFIPRMAELQRALPELELHLTASDDSSVLKPGVDAVLRFQAPPLECGENEQLHILGPERIGPVMRPGQWPELEGASTLSLGQLAERLARLPLLHTGSRPDAWADWARHQGLAGAKLAAGQGPGHPSFEHSGFEHPGFEHLGFEHLSYLLEATLVGLGIGIAPDYLVEEDLRSGRLVAPWGFVTTEARLTLVIPGDRGAPRHPATSELVAWLSRQLAATPS</sequence>
<reference evidence="6 9" key="2">
    <citation type="submission" date="2019-07" db="EMBL/GenBank/DDBJ databases">
        <title>Whole genome shotgun sequence of Halomonas cupida NBRC 102219.</title>
        <authorList>
            <person name="Hosoyama A."/>
            <person name="Uohara A."/>
            <person name="Ohji S."/>
            <person name="Ichikawa N."/>
        </authorList>
    </citation>
    <scope>NUCLEOTIDE SEQUENCE [LARGE SCALE GENOMIC DNA]</scope>
    <source>
        <strain evidence="6 9">NBRC 102219</strain>
    </source>
</reference>
<evidence type="ECO:0000259" key="5">
    <source>
        <dbReference type="PROSITE" id="PS50931"/>
    </source>
</evidence>
<name>A0A1M7CGL3_9GAMM</name>
<dbReference type="Gene3D" id="1.10.10.10">
    <property type="entry name" value="Winged helix-like DNA-binding domain superfamily/Winged helix DNA-binding domain"/>
    <property type="match status" value="1"/>
</dbReference>
<dbReference type="AlphaFoldDB" id="A0A1M7CGL3"/>
<dbReference type="InterPro" id="IPR036388">
    <property type="entry name" value="WH-like_DNA-bd_sf"/>
</dbReference>
<evidence type="ECO:0000256" key="3">
    <source>
        <dbReference type="ARBA" id="ARBA00023125"/>
    </source>
</evidence>
<evidence type="ECO:0000256" key="2">
    <source>
        <dbReference type="ARBA" id="ARBA00023015"/>
    </source>
</evidence>
<dbReference type="Pfam" id="PF03466">
    <property type="entry name" value="LysR_substrate"/>
    <property type="match status" value="2"/>
</dbReference>
<dbReference type="STRING" id="44933.SAMN05660971_01083"/>
<dbReference type="InterPro" id="IPR036390">
    <property type="entry name" value="WH_DNA-bd_sf"/>
</dbReference>
<dbReference type="PANTHER" id="PTHR30537:SF74">
    <property type="entry name" value="HTH-TYPE TRANSCRIPTIONAL REGULATOR TRPI"/>
    <property type="match status" value="1"/>
</dbReference>
<dbReference type="PRINTS" id="PR00039">
    <property type="entry name" value="HTHLYSR"/>
</dbReference>
<protein>
    <submittedName>
        <fullName evidence="7">DNA-binding transcriptional regulator, LysR family</fullName>
    </submittedName>
    <submittedName>
        <fullName evidence="6">HTH-type transcriptional regulator TrpI</fullName>
    </submittedName>
</protein>
<dbReference type="FunFam" id="1.10.10.10:FF:000001">
    <property type="entry name" value="LysR family transcriptional regulator"/>
    <property type="match status" value="1"/>
</dbReference>
<dbReference type="Gene3D" id="3.40.190.10">
    <property type="entry name" value="Periplasmic binding protein-like II"/>
    <property type="match status" value="2"/>
</dbReference>
<gene>
    <name evidence="6" type="primary">trpI</name>
    <name evidence="6" type="ORF">HCU01_30280</name>
    <name evidence="7" type="ORF">SAMN05660971_01083</name>
</gene>
<evidence type="ECO:0000313" key="8">
    <source>
        <dbReference type="Proteomes" id="UP000184123"/>
    </source>
</evidence>
<proteinExistence type="inferred from homology"/>
<feature type="domain" description="HTH lysR-type" evidence="5">
    <location>
        <begin position="13"/>
        <end position="70"/>
    </location>
</feature>
<evidence type="ECO:0000256" key="1">
    <source>
        <dbReference type="ARBA" id="ARBA00009437"/>
    </source>
</evidence>
<dbReference type="Pfam" id="PF00126">
    <property type="entry name" value="HTH_1"/>
    <property type="match status" value="1"/>
</dbReference>
<dbReference type="Proteomes" id="UP000321726">
    <property type="component" value="Unassembled WGS sequence"/>
</dbReference>
<keyword evidence="3 7" id="KW-0238">DNA-binding</keyword>